<evidence type="ECO:0000256" key="1">
    <source>
        <dbReference type="SAM" id="MobiDB-lite"/>
    </source>
</evidence>
<sequence length="71" mass="8117">MTLNCAAASQREEETPSERLLLHMGPLISLNQSESSEDQRTEGSDFVEMKLREDTTEWTDMSRRQGPNMLT</sequence>
<dbReference type="EMBL" id="JBIYXZ010002074">
    <property type="protein sequence ID" value="KAL3058148.1"/>
    <property type="molecule type" value="Genomic_DNA"/>
</dbReference>
<evidence type="ECO:0000313" key="2">
    <source>
        <dbReference type="EMBL" id="KAL3058148.1"/>
    </source>
</evidence>
<reference evidence="2 3" key="1">
    <citation type="journal article" date="2022" name="G3 (Bethesda)">
        <title>Evaluating Illumina-, Nanopore-, and PacBio-based genome assembly strategies with the bald notothen, Trematomus borchgrevinki.</title>
        <authorList>
            <person name="Rayamajhi N."/>
            <person name="Cheng C.C."/>
            <person name="Catchen J.M."/>
        </authorList>
    </citation>
    <scope>NUCLEOTIDE SEQUENCE [LARGE SCALE GENOMIC DNA]</scope>
    <source>
        <strain evidence="2">AGRC-2024</strain>
    </source>
</reference>
<dbReference type="AlphaFoldDB" id="A0ABD2GWU4"/>
<name>A0ABD2GWU4_PAGBO</name>
<dbReference type="Proteomes" id="UP001619887">
    <property type="component" value="Unassembled WGS sequence"/>
</dbReference>
<organism evidence="2 3">
    <name type="scientific">Pagothenia borchgrevinki</name>
    <name type="common">Bald rockcod</name>
    <name type="synonym">Trematomus borchgrevinki</name>
    <dbReference type="NCBI Taxonomy" id="8213"/>
    <lineage>
        <taxon>Eukaryota</taxon>
        <taxon>Metazoa</taxon>
        <taxon>Chordata</taxon>
        <taxon>Craniata</taxon>
        <taxon>Vertebrata</taxon>
        <taxon>Euteleostomi</taxon>
        <taxon>Actinopterygii</taxon>
        <taxon>Neopterygii</taxon>
        <taxon>Teleostei</taxon>
        <taxon>Neoteleostei</taxon>
        <taxon>Acanthomorphata</taxon>
        <taxon>Eupercaria</taxon>
        <taxon>Perciformes</taxon>
        <taxon>Notothenioidei</taxon>
        <taxon>Nototheniidae</taxon>
        <taxon>Pagothenia</taxon>
    </lineage>
</organism>
<proteinExistence type="predicted"/>
<feature type="compositionally biased region" description="Basic and acidic residues" evidence="1">
    <location>
        <begin position="37"/>
        <end position="63"/>
    </location>
</feature>
<accession>A0ABD2GWU4</accession>
<protein>
    <submittedName>
        <fullName evidence="2">Uncharacterized protein</fullName>
    </submittedName>
</protein>
<feature type="region of interest" description="Disordered" evidence="1">
    <location>
        <begin position="28"/>
        <end position="71"/>
    </location>
</feature>
<comment type="caution">
    <text evidence="2">The sequence shown here is derived from an EMBL/GenBank/DDBJ whole genome shotgun (WGS) entry which is preliminary data.</text>
</comment>
<evidence type="ECO:0000313" key="3">
    <source>
        <dbReference type="Proteomes" id="UP001619887"/>
    </source>
</evidence>
<reference evidence="2 3" key="2">
    <citation type="journal article" date="2024" name="G3 (Bethesda)">
        <title>The genome of the cryopelagic Antarctic bald notothen, Trematomus borchgrevinki.</title>
        <authorList>
            <person name="Rayamajhi N."/>
            <person name="Rivera-Colon A.G."/>
            <person name="Minhas B.F."/>
            <person name="Cheng C.C."/>
            <person name="Catchen J.M."/>
        </authorList>
    </citation>
    <scope>NUCLEOTIDE SEQUENCE [LARGE SCALE GENOMIC DNA]</scope>
    <source>
        <strain evidence="2">AGRC-2024</strain>
    </source>
</reference>
<keyword evidence="3" id="KW-1185">Reference proteome</keyword>
<gene>
    <name evidence="2" type="ORF">OYC64_010351</name>
</gene>